<dbReference type="EMBL" id="AAMBKR010000013">
    <property type="protein sequence ID" value="EDF6266083.1"/>
    <property type="molecule type" value="Genomic_DNA"/>
</dbReference>
<dbReference type="NCBIfam" id="NF007798">
    <property type="entry name" value="PRK10503.1"/>
    <property type="match status" value="1"/>
</dbReference>
<evidence type="ECO:0000313" key="22">
    <source>
        <dbReference type="EMBL" id="HAE0843869.1"/>
    </source>
</evidence>
<evidence type="ECO:0000313" key="16">
    <source>
        <dbReference type="EMBL" id="ECW5629341.1"/>
    </source>
</evidence>
<comment type="subcellular location">
    <subcellularLocation>
        <location evidence="1 8">Cell inner membrane</location>
        <topology evidence="1 8">Multi-pass membrane protein</topology>
    </subcellularLocation>
</comment>
<evidence type="ECO:0000256" key="8">
    <source>
        <dbReference type="HAMAP-Rule" id="MF_01423"/>
    </source>
</evidence>
<dbReference type="EMBL" id="AAKWII010000007">
    <property type="protein sequence ID" value="ECW4160409.1"/>
    <property type="molecule type" value="Genomic_DNA"/>
</dbReference>
<reference evidence="12" key="5">
    <citation type="submission" date="2018-09" db="EMBL/GenBank/DDBJ databases">
        <authorList>
            <person name="Ashton P.M."/>
            <person name="Dallman T."/>
            <person name="Nair S."/>
            <person name="De Pinna E."/>
            <person name="Peters T."/>
            <person name="Grant K."/>
        </authorList>
    </citation>
    <scope>NUCLEOTIDE SEQUENCE</scope>
    <source>
        <strain evidence="12">596928</strain>
    </source>
</reference>
<dbReference type="Gene3D" id="3.30.70.1320">
    <property type="entry name" value="Multidrug efflux transporter AcrB pore domain like"/>
    <property type="match status" value="1"/>
</dbReference>
<dbReference type="EMBL" id="DAAQWR010000005">
    <property type="protein sequence ID" value="HAE1181877.1"/>
    <property type="molecule type" value="Genomic_DNA"/>
</dbReference>
<evidence type="ECO:0000256" key="3">
    <source>
        <dbReference type="ARBA" id="ARBA00022475"/>
    </source>
</evidence>
<keyword evidence="7 8" id="KW-0472">Membrane</keyword>
<dbReference type="EMBL" id="AALHUE010000007">
    <property type="protein sequence ID" value="ECZ7735968.1"/>
    <property type="molecule type" value="Genomic_DNA"/>
</dbReference>
<dbReference type="EMBL" id="AAGEHA010000024">
    <property type="protein sequence ID" value="EBM9625048.1"/>
    <property type="molecule type" value="Genomic_DNA"/>
</dbReference>
<accession>A0A401ALJ5</accession>
<feature type="transmembrane region" description="Helical" evidence="8">
    <location>
        <begin position="472"/>
        <end position="496"/>
    </location>
</feature>
<evidence type="ECO:0000313" key="26">
    <source>
        <dbReference type="EMBL" id="HAF0266318.1"/>
    </source>
</evidence>
<dbReference type="AlphaFoldDB" id="A0A3V5TQC7"/>
<evidence type="ECO:0000313" key="12">
    <source>
        <dbReference type="EMBL" id="EBY5857862.1"/>
    </source>
</evidence>
<evidence type="ECO:0000313" key="21">
    <source>
        <dbReference type="EMBL" id="HAE0817039.1"/>
    </source>
</evidence>
<dbReference type="EMBL" id="AAHGYF010000011">
    <property type="protein sequence ID" value="EBV9741751.1"/>
    <property type="molecule type" value="Genomic_DNA"/>
</dbReference>
<evidence type="ECO:0000256" key="2">
    <source>
        <dbReference type="ARBA" id="ARBA00022448"/>
    </source>
</evidence>
<dbReference type="FunFam" id="3.30.70.1430:FF:000001">
    <property type="entry name" value="Efflux pump membrane transporter"/>
    <property type="match status" value="1"/>
</dbReference>
<dbReference type="EMBL" id="DAAQTQ010000006">
    <property type="protein sequence ID" value="HAE0817039.1"/>
    <property type="molecule type" value="Genomic_DNA"/>
</dbReference>
<evidence type="ECO:0000256" key="4">
    <source>
        <dbReference type="ARBA" id="ARBA00022519"/>
    </source>
</evidence>
<dbReference type="Gene3D" id="3.30.70.1430">
    <property type="entry name" value="Multidrug efflux transporter AcrB pore domain"/>
    <property type="match status" value="2"/>
</dbReference>
<name>A0A3V5TQC7_SALSE</name>
<organism evidence="17">
    <name type="scientific">Salmonella senftenberg</name>
    <dbReference type="NCBI Taxonomy" id="28150"/>
    <lineage>
        <taxon>Bacteria</taxon>
        <taxon>Pseudomonadati</taxon>
        <taxon>Pseudomonadota</taxon>
        <taxon>Gammaproteobacteria</taxon>
        <taxon>Enterobacterales</taxon>
        <taxon>Enterobacteriaceae</taxon>
        <taxon>Salmonella</taxon>
    </lineage>
</organism>
<dbReference type="InterPro" id="IPR027463">
    <property type="entry name" value="AcrB_DN_DC_subdom"/>
</dbReference>
<dbReference type="InterPro" id="IPR022831">
    <property type="entry name" value="Multidrug-R_MdtB"/>
</dbReference>
<keyword evidence="2 8" id="KW-0813">Transport</keyword>
<comment type="similarity">
    <text evidence="8">Belongs to the resistance-nodulation-cell division (RND) (TC 2.A.6) family. MdtB subfamily.</text>
</comment>
<dbReference type="Pfam" id="PF00873">
    <property type="entry name" value="ACR_tran"/>
    <property type="match status" value="1"/>
</dbReference>
<keyword evidence="4 8" id="KW-0997">Cell inner membrane</keyword>
<evidence type="ECO:0000313" key="15">
    <source>
        <dbReference type="EMBL" id="ECW4160409.1"/>
    </source>
</evidence>
<feature type="transmembrane region" description="Helical" evidence="8">
    <location>
        <begin position="395"/>
        <end position="416"/>
    </location>
</feature>
<dbReference type="EMBL" id="DAAQTU010000006">
    <property type="protein sequence ID" value="HAE0843869.1"/>
    <property type="molecule type" value="Genomic_DNA"/>
</dbReference>
<evidence type="ECO:0000313" key="20">
    <source>
        <dbReference type="EMBL" id="HAE0720758.1"/>
    </source>
</evidence>
<reference evidence="20" key="1">
    <citation type="journal article" date="2018" name="Genome Biol.">
        <title>SKESA: strategic k-mer extension for scrupulous assemblies.</title>
        <authorList>
            <person name="Souvorov A."/>
            <person name="Agarwala R."/>
            <person name="Lipman D.J."/>
        </authorList>
    </citation>
    <scope>NUCLEOTIDE SEQUENCE</scope>
    <source>
        <strain evidence="25">12-2288</strain>
        <strain evidence="26">NVSL 6673</strain>
        <strain evidence="20">Salmonella enterica</strain>
    </source>
</reference>
<comment type="subunit">
    <text evidence="8">Part of a tripartite efflux system composed of MdtA, MdtB and MdtC. MdtB forms a heteromultimer with MdtC.</text>
</comment>
<feature type="transmembrane region" description="Helical" evidence="8">
    <location>
        <begin position="996"/>
        <end position="1022"/>
    </location>
</feature>
<dbReference type="SUPFAM" id="SSF82866">
    <property type="entry name" value="Multidrug efflux transporter AcrB transmembrane domain"/>
    <property type="match status" value="2"/>
</dbReference>
<dbReference type="EMBL" id="AAKWVK010000012">
    <property type="protein sequence ID" value="ECW5629341.1"/>
    <property type="molecule type" value="Genomic_DNA"/>
</dbReference>
<evidence type="ECO:0000256" key="1">
    <source>
        <dbReference type="ARBA" id="ARBA00004429"/>
    </source>
</evidence>
<feature type="transmembrane region" description="Helical" evidence="8">
    <location>
        <begin position="537"/>
        <end position="557"/>
    </location>
</feature>
<dbReference type="Gene3D" id="3.30.70.1440">
    <property type="entry name" value="Multidrug efflux transporter AcrB pore domain"/>
    <property type="match status" value="1"/>
</dbReference>
<evidence type="ECO:0000313" key="23">
    <source>
        <dbReference type="EMBL" id="HAE0876569.1"/>
    </source>
</evidence>
<dbReference type="EMBL" id="CP038593">
    <property type="protein sequence ID" value="QBY63139.1"/>
    <property type="molecule type" value="Genomic_DNA"/>
</dbReference>
<keyword evidence="5 8" id="KW-0812">Transmembrane</keyword>
<dbReference type="HAMAP" id="MF_01423">
    <property type="entry name" value="MdtB"/>
    <property type="match status" value="1"/>
</dbReference>
<dbReference type="EMBL" id="DAATVH010000006">
    <property type="protein sequence ID" value="HAF0266318.1"/>
    <property type="molecule type" value="Genomic_DNA"/>
</dbReference>
<feature type="transmembrane region" description="Helical" evidence="8">
    <location>
        <begin position="965"/>
        <end position="984"/>
    </location>
</feature>
<dbReference type="FunFam" id="3.30.2090.10:FF:000003">
    <property type="entry name" value="Multidrug resistance protein MdtB"/>
    <property type="match status" value="1"/>
</dbReference>
<dbReference type="EMBL" id="DAAQUA010000006">
    <property type="protein sequence ID" value="HAE0876569.1"/>
    <property type="molecule type" value="Genomic_DNA"/>
</dbReference>
<dbReference type="EMBL" id="DAASTA010000028">
    <property type="protein sequence ID" value="HAE6899411.1"/>
    <property type="molecule type" value="Genomic_DNA"/>
</dbReference>
<feature type="transmembrane region" description="Helical" evidence="8">
    <location>
        <begin position="21"/>
        <end position="41"/>
    </location>
</feature>
<dbReference type="EMBL" id="AAKQKN010000005">
    <property type="protein sequence ID" value="ECU5902127.1"/>
    <property type="molecule type" value="Genomic_DNA"/>
</dbReference>
<gene>
    <name evidence="8 17" type="primary">mdtB</name>
    <name evidence="14" type="ORF">A0E85_08425</name>
    <name evidence="13" type="ORF">A3030_21325</name>
    <name evidence="15" type="ORF">AA192_15025</name>
    <name evidence="16" type="ORF">AE408_17060</name>
    <name evidence="18" type="ORF">AL785_12210</name>
    <name evidence="9" type="ORF">AMA87_16850</name>
    <name evidence="17" type="ORF">AMB70_12370</name>
    <name evidence="11" type="ORF">ASA99_14125</name>
    <name evidence="19" type="ORF">B0986_15520</name>
    <name evidence="12" type="ORF">D5B89_08990</name>
    <name evidence="27" type="ORF">E5F22_10785</name>
    <name evidence="24" type="ORF">G2786_10765</name>
    <name evidence="20" type="ORF">G2801_08885</name>
    <name evidence="21" type="ORF">G2891_15420</name>
    <name evidence="22" type="ORF">G2907_11430</name>
    <name evidence="23" type="ORF">G2909_12990</name>
    <name evidence="25" type="ORF">G4L31_003211</name>
    <name evidence="26" type="ORF">GNA61_001733</name>
    <name evidence="10" type="ORF">IL86_21315</name>
</gene>
<evidence type="ECO:0000313" key="28">
    <source>
        <dbReference type="Proteomes" id="UP000295223"/>
    </source>
</evidence>
<dbReference type="EMBL" id="AAKJGI010000028">
    <property type="protein sequence ID" value="ECS3352367.1"/>
    <property type="molecule type" value="Genomic_DNA"/>
</dbReference>
<dbReference type="Proteomes" id="UP000295223">
    <property type="component" value="Chromosome"/>
</dbReference>
<dbReference type="GO" id="GO:0042910">
    <property type="term" value="F:xenobiotic transmembrane transporter activity"/>
    <property type="evidence" value="ECO:0007669"/>
    <property type="project" value="TreeGrafter"/>
</dbReference>
<evidence type="ECO:0000313" key="17">
    <source>
        <dbReference type="EMBL" id="ECW6304598.1"/>
    </source>
</evidence>
<evidence type="ECO:0000313" key="11">
    <source>
        <dbReference type="EMBL" id="EBV9741751.1"/>
    </source>
</evidence>
<reference evidence="20" key="7">
    <citation type="submission" date="2019-04" db="EMBL/GenBank/DDBJ databases">
        <authorList>
            <consortium name="NCBI Pathogen Detection Project"/>
        </authorList>
    </citation>
    <scope>NUCLEOTIDE SEQUENCE</scope>
    <source>
        <strain evidence="25">12-2288</strain>
        <strain evidence="26">NVSL 6673</strain>
        <strain evidence="20">Salmonella enterica</strain>
    </source>
</reference>
<dbReference type="EMBL" id="AAGDFW010000029">
    <property type="protein sequence ID" value="EBM6342891.1"/>
    <property type="molecule type" value="Genomic_DNA"/>
</dbReference>
<evidence type="ECO:0000313" key="18">
    <source>
        <dbReference type="EMBL" id="ECZ7735968.1"/>
    </source>
</evidence>
<dbReference type="PRINTS" id="PR00702">
    <property type="entry name" value="ACRIFLAVINRP"/>
</dbReference>
<dbReference type="FunFam" id="1.20.1640.10:FF:000001">
    <property type="entry name" value="Efflux pump membrane transporter"/>
    <property type="match status" value="1"/>
</dbReference>
<reference evidence="19" key="4">
    <citation type="submission" date="2018-07" db="EMBL/GenBank/DDBJ databases">
        <authorList>
            <consortium name="PulseNet: The National Subtyping Network for Foodborne Disease Surveillance"/>
            <person name="Tarr C.L."/>
            <person name="Trees E."/>
            <person name="Katz L.S."/>
            <person name="Carleton-Romer H.A."/>
            <person name="Stroika S."/>
            <person name="Kucerova Z."/>
            <person name="Roache K.F."/>
            <person name="Sabol A.L."/>
            <person name="Besser J."/>
            <person name="Gerner-Smidt P."/>
        </authorList>
    </citation>
    <scope>NUCLEOTIDE SEQUENCE</scope>
    <source>
        <strain evidence="19">2017K-0051</strain>
    </source>
</reference>
<dbReference type="EMBL" id="AAHOLL010000006">
    <property type="protein sequence ID" value="EBY5857862.1"/>
    <property type="molecule type" value="Genomic_DNA"/>
</dbReference>
<evidence type="ECO:0000313" key="10">
    <source>
        <dbReference type="EMBL" id="EBM9625048.1"/>
    </source>
</evidence>
<feature type="transmembrane region" description="Helical" evidence="8">
    <location>
        <begin position="437"/>
        <end position="460"/>
    </location>
</feature>
<feature type="transmembrane region" description="Helical" evidence="8">
    <location>
        <begin position="369"/>
        <end position="389"/>
    </location>
</feature>
<evidence type="ECO:0000313" key="13">
    <source>
        <dbReference type="EMBL" id="ECS3352367.1"/>
    </source>
</evidence>
<dbReference type="RefSeq" id="WP_001197784.1">
    <property type="nucleotide sequence ID" value="NZ_CALPAB010000019.1"/>
</dbReference>
<evidence type="ECO:0000313" key="9">
    <source>
        <dbReference type="EMBL" id="EBM6342891.1"/>
    </source>
</evidence>
<dbReference type="PANTHER" id="PTHR32063:SF21">
    <property type="entry name" value="MULTIDRUG RESISTANCE PROTEIN MDTB"/>
    <property type="match status" value="1"/>
</dbReference>
<protein>
    <recommendedName>
        <fullName evidence="8">Multidrug resistance protein MdtB</fullName>
    </recommendedName>
    <alternativeName>
        <fullName evidence="8">Multidrug transporter MdtB</fullName>
    </alternativeName>
</protein>
<dbReference type="NCBIfam" id="NF033617">
    <property type="entry name" value="RND_permease_2"/>
    <property type="match status" value="1"/>
</dbReference>
<keyword evidence="6 8" id="KW-1133">Transmembrane helix</keyword>
<dbReference type="InterPro" id="IPR001036">
    <property type="entry name" value="Acrflvin-R"/>
</dbReference>
<evidence type="ECO:0000313" key="19">
    <source>
        <dbReference type="EMBL" id="EDF6266083.1"/>
    </source>
</evidence>
<evidence type="ECO:0000313" key="14">
    <source>
        <dbReference type="EMBL" id="ECU5902127.1"/>
    </source>
</evidence>
<evidence type="ECO:0000256" key="6">
    <source>
        <dbReference type="ARBA" id="ARBA00022989"/>
    </source>
</evidence>
<dbReference type="SUPFAM" id="SSF82714">
    <property type="entry name" value="Multidrug efflux transporter AcrB TolC docking domain, DN and DC subdomains"/>
    <property type="match status" value="2"/>
</dbReference>
<dbReference type="EMBL" id="DAAQSU010000005">
    <property type="protein sequence ID" value="HAE0720758.1"/>
    <property type="molecule type" value="Genomic_DNA"/>
</dbReference>
<dbReference type="Gene3D" id="3.30.2090.10">
    <property type="entry name" value="Multidrug efflux transporter AcrB TolC docking domain, DN and DC subdomains"/>
    <property type="match status" value="2"/>
</dbReference>
<evidence type="ECO:0000256" key="7">
    <source>
        <dbReference type="ARBA" id="ARBA00023136"/>
    </source>
</evidence>
<dbReference type="EMBL" id="AAKXGG010000005">
    <property type="protein sequence ID" value="ECW6304598.1"/>
    <property type="molecule type" value="Genomic_DNA"/>
</dbReference>
<accession>A0A3V5TQC7</accession>
<keyword evidence="3 8" id="KW-1003">Cell membrane</keyword>
<dbReference type="Gene3D" id="1.20.1640.10">
    <property type="entry name" value="Multidrug efflux transporter AcrB transmembrane domain"/>
    <property type="match status" value="2"/>
</dbReference>
<feature type="transmembrane region" description="Helical" evidence="8">
    <location>
        <begin position="345"/>
        <end position="362"/>
    </location>
</feature>
<dbReference type="PANTHER" id="PTHR32063">
    <property type="match status" value="1"/>
</dbReference>
<reference evidence="27 28" key="6">
    <citation type="submission" date="2019-04" db="EMBL/GenBank/DDBJ databases">
        <title>Development of a multi-locus typing scheme for an Enterobacteriaceae linear plasmid that mediates inter-species transfer of flagella.</title>
        <authorList>
            <person name="Robertson J."/>
            <person name="Lin J."/>
            <person name="Wren-Hedegus A."/>
            <person name="Arya G."/>
            <person name="Carrillo C."/>
            <person name="Nash J.H.E."/>
        </authorList>
    </citation>
    <scope>NUCLEOTIDE SEQUENCE [LARGE SCALE GENOMIC DNA]</scope>
    <source>
        <strain evidence="27 28">SA20130280</strain>
    </source>
</reference>
<dbReference type="SUPFAM" id="SSF82693">
    <property type="entry name" value="Multidrug efflux transporter AcrB pore domain, PN1, PN2, PC1 and PC2 subdomains"/>
    <property type="match status" value="3"/>
</dbReference>
<reference evidence="13" key="2">
    <citation type="submission" date="2018-07" db="EMBL/GenBank/DDBJ databases">
        <authorList>
            <consortium name="NARMS: The National Antimicrobial Resistance Monitoring System"/>
        </authorList>
    </citation>
    <scope>NUCLEOTIDE SEQUENCE</scope>
    <source>
        <strain evidence="13">CVM N57491F</strain>
        <strain evidence="14">FSIS1605764</strain>
    </source>
</reference>
<evidence type="ECO:0000313" key="25">
    <source>
        <dbReference type="EMBL" id="HAE6899411.1"/>
    </source>
</evidence>
<feature type="transmembrane region" description="Helical" evidence="8">
    <location>
        <begin position="857"/>
        <end position="885"/>
    </location>
</feature>
<reference evidence="17" key="3">
    <citation type="submission" date="2018-07" db="EMBL/GenBank/DDBJ databases">
        <authorList>
            <consortium name="GenomeTrakr network: Whole genome sequencing for foodborne pathogen traceback"/>
        </authorList>
    </citation>
    <scope>NUCLEOTIDE SEQUENCE</scope>
    <source>
        <strain evidence="16">FDA00002889</strain>
        <strain evidence="18">FDA00004442</strain>
        <strain evidence="9">FDA00004931</strain>
        <strain evidence="17">FDA00005019</strain>
        <strain evidence="15">FDA00008985</strain>
        <strain evidence="10">NY-17539</strain>
        <strain evidence="11">WAPHL-SAL-A01132</strain>
    </source>
</reference>
<sequence length="1040" mass="111796">MQVLPPGSTGGPSRLFILRPVATTLLMAAILLAGIIGYRFLPVAALPEVDYPTIQVVTLYPGASPDVMTSAVTAPLERQFGQMSGLKQMSSQSSGGASVVTLQFQLTLPLDVAEQEVQAAINAATNLLPSDLPNPPIYSKVNPADPPIMTLAVTSNAMPMTQVEDMVETRVAQKISQVSGVGLVTLAGGQRPAVRVKLNAQAIAALGLTSETVRTAITGANVNSAKGSLDGPERAVTLSANDQMQSADEYRKLIIAYQNGAPVRLGDVATVEQGAENSWLGAWANQAPAIVMNVQRQPGANIIATADSIRQMLPQLTESLPKSVKVTVLSDRTTNIRASVRDTQFELMLAIALVVMIIYLFLRNIPATIIPGVAVPLSLIGTFAVMVFLDFSINNLTLMALTIATGFVVDDAIVVIENISRYIEKGEKPLAAALKGAGEIGFTIISLTFSLIAVLIPLLFMGDIVGRLFREFAVTLAVAILISAVVSLTLTPMMCARMLSQQSLRKQNRFSRACERMFDRVIASYGRGLAKVLNHPWLTLSVAFATLLLSVMLWIVIPKGFFPVQDNGIIQGTLQAPQSSSYASMAQRQRQVAERILQDPAVQSLTTFVGVDGANPTLNSARLQINLKPLDARDDRVQQVISRLQTAVATIPGVALYLQPTQDLTIDTQVSRTQYQFTLQATTLDALSHWVPKLQNALQSLPQLSEVSSDWQDRGLAAWVNVDRDSASRLGISMADVDNALYNAFGQRLISTIYTQANQYRVVLEHTTASTPGLAALETIRLTSRDGGTVPLSAIARIEQRFAPLSINHLDQFPVTTFSFNVPEGYSLGDAVQAILDTEKTLALPADITTQFQGSTLAFQAALGSTVWLIVAAVVAMYIVLGVLYESFIHPITILSTLPTAGVGALLALIIAGSELDIIAIIGIILLIGIVKKNAIMMIDFALAAEREQGMSPRDAIFQACLLRFRPILMTTLAALLGALPLMLSTGVGAELRRPLGIAMVGGLLVSQVLTLFTTPVIYLLFDRLSLYVKSRFPRHKEEA</sequence>
<proteinExistence type="inferred from homology"/>
<evidence type="ECO:0000313" key="27">
    <source>
        <dbReference type="EMBL" id="QBY63139.1"/>
    </source>
</evidence>
<dbReference type="GO" id="GO:0005886">
    <property type="term" value="C:plasma membrane"/>
    <property type="evidence" value="ECO:0007669"/>
    <property type="project" value="UniProtKB-SubCell"/>
</dbReference>
<evidence type="ECO:0000313" key="24">
    <source>
        <dbReference type="EMBL" id="HAE1181877.1"/>
    </source>
</evidence>
<feature type="transmembrane region" description="Helical" evidence="8">
    <location>
        <begin position="918"/>
        <end position="944"/>
    </location>
</feature>
<evidence type="ECO:0000256" key="5">
    <source>
        <dbReference type="ARBA" id="ARBA00022692"/>
    </source>
</evidence>